<dbReference type="InterPro" id="IPR045474">
    <property type="entry name" value="GEVED"/>
</dbReference>
<evidence type="ECO:0000313" key="6">
    <source>
        <dbReference type="Proteomes" id="UP000295468"/>
    </source>
</evidence>
<feature type="domain" description="Ig-like" evidence="3">
    <location>
        <begin position="1274"/>
        <end position="1350"/>
    </location>
</feature>
<keyword evidence="2" id="KW-1133">Transmembrane helix</keyword>
<evidence type="ECO:0000256" key="2">
    <source>
        <dbReference type="SAM" id="Phobius"/>
    </source>
</evidence>
<feature type="transmembrane region" description="Helical" evidence="2">
    <location>
        <begin position="30"/>
        <end position="51"/>
    </location>
</feature>
<dbReference type="Gene3D" id="2.60.40.10">
    <property type="entry name" value="Immunoglobulins"/>
    <property type="match status" value="1"/>
</dbReference>
<proteinExistence type="predicted"/>
<feature type="domain" description="GEVED" evidence="4">
    <location>
        <begin position="402"/>
        <end position="476"/>
    </location>
</feature>
<dbReference type="InterPro" id="IPR013783">
    <property type="entry name" value="Ig-like_fold"/>
</dbReference>
<gene>
    <name evidence="5" type="ORF">CLV82_1524</name>
</gene>
<evidence type="ECO:0000259" key="3">
    <source>
        <dbReference type="Pfam" id="PF19081"/>
    </source>
</evidence>
<keyword evidence="6" id="KW-1185">Reference proteome</keyword>
<evidence type="ECO:0000313" key="5">
    <source>
        <dbReference type="EMBL" id="TDQ30828.1"/>
    </source>
</evidence>
<dbReference type="InterPro" id="IPR044023">
    <property type="entry name" value="Ig_7"/>
</dbReference>
<dbReference type="Proteomes" id="UP000295468">
    <property type="component" value="Unassembled WGS sequence"/>
</dbReference>
<dbReference type="InterPro" id="IPR036179">
    <property type="entry name" value="Ig-like_dom_sf"/>
</dbReference>
<keyword evidence="2" id="KW-0812">Transmembrane</keyword>
<protein>
    <recommendedName>
        <fullName evidence="7">Ig-like domain-containing protein</fullName>
    </recommendedName>
</protein>
<dbReference type="SUPFAM" id="SSF48726">
    <property type="entry name" value="Immunoglobulin"/>
    <property type="match status" value="1"/>
</dbReference>
<evidence type="ECO:0000259" key="4">
    <source>
        <dbReference type="Pfam" id="PF20009"/>
    </source>
</evidence>
<name>A0A4R6TLY3_9FLAO</name>
<evidence type="ECO:0008006" key="7">
    <source>
        <dbReference type="Google" id="ProtNLM"/>
    </source>
</evidence>
<reference evidence="5 6" key="1">
    <citation type="submission" date="2019-03" db="EMBL/GenBank/DDBJ databases">
        <title>Genomic Encyclopedia of Archaeal and Bacterial Type Strains, Phase II (KMG-II): from individual species to whole genera.</title>
        <authorList>
            <person name="Goeker M."/>
        </authorList>
    </citation>
    <scope>NUCLEOTIDE SEQUENCE [LARGE SCALE GENOMIC DNA]</scope>
    <source>
        <strain evidence="5 6">DSM 18435</strain>
    </source>
</reference>
<sequence>MGIEAESYRPNLCTHGGRIRTRTKFLSFNNCYSSVLFLLFLFQSVGLFAQLDPLPPIVPNPNRGLPVLYSIADNRSELYYVAPDPATVPAPTFVNITFGGAPITFSGEGGGYRSTDQLIYVFRDNGGNSDMYSIDPVTGIALLVHPAICTGHVEGAEFYINNSTGDEVLVIIHNGDGVDEVLAVNPNANGPNPAWSPYAGFPKPLSGARTRADGISWDPVGAEFYVQNDDNVDYYTLDINTGVTTYAFTSALAVDGEGITYASDGKNYIEDEGQAGQGRMLFSVDVPSGAMVPVAQLGSTGDVESIMGNLGVRDDSGDAPSSYGYASHNLPVIASTPVTIFLGSSQPDSEDPFINFSTGTSDDNNGDDEDGVTSGGQDFSGQLLSLGSVKSIDIAAAGAGVLNAWIDFNRDGDFSDPGEQVASDVAPSGGLITLNVPIPVSAVPGVSYARFRYSSETGLAAGNSTARDGEVEDYQVIIQDTISCPPGETNEEYFTYSPIYATAVIVDNSVSNEDNALGNDDTTTARFNNNGDELVLEMGEIINSGDAVTVNGEDGDDLDIWVSSSATGPWTQVGFNAQLDFNFNSPINWLYIRFRRGDGGGTEDLSYIEATKSYSNFRCTPDNDGDAIPDRSDLDDDNDGIPDADELATLVSTGQPSCGGETVLDFSAAPVLEAGTDRQIGAVYRVANVTTGTDALITVTDIFNASINTIDDNGSDPTYFKPMTAFNFAKAGDCGYIEYHIQFVNSGGSTPVIVPKFFMNFNDIDGSAQYGEQTWADNPSTYTIDNPTDLTMTQDGSWVIGTSGTAGYPGAGNANPQVNFNVNYNSKSEISVRFGAVAFQDGASSGGRQHSIQFNCVTNYVSPETYGLDSDSDGIANHLDLDSDNDGIYDVIEAGHDLPHTNGVLSSPYGLNGLADAVETSAESGIINFTIRNSDGTDATDYLDNDSDDDGCTDANEAYGNATADGDGNGYYGTGDPPVVNTDGTVVAASYGIPADGDADSTPDYRQAEAPPTITSQPPDRVICAEGDTTFPVVVTNADTFQWQRYNGTTWTDITDGGIHSGTNTNTLVITAAQPSDDGNQYRLISSNSSFICSTVTSVPANLTVVQPAAPTSGGDQVECADNPVQTLTATATPPPGSSLVWYDAPSGGNVVGSPTLNAVGMVTYYAESQDSGSGCPSATRTAVNLTIQPRPTIAVTDSPTCNIFLTAYSLEVTVSSGTVTSSAGTVTDAGGNVWNITDIPDGTDILLTVTDGNGCVETLPVTAPDCSCPVVNAPNSGGNEVYCSGDPVPAVTATVGAGHTVDWYDAASGGSLLLSGNLSYSPSGPGVYYAEARNTITGCVSGTRTGVSVSEFFPATSTIGADQTTFVNADAVFTAATTNSNSYQWQVSTDGGGSYSDIVDGLEYTGTNTLTLTATDVQLPKNGYLYRLQAFQSGSACPPVNSAGALLTVRLRTVITNRRITVRANPD</sequence>
<keyword evidence="2" id="KW-0472">Membrane</keyword>
<comment type="caution">
    <text evidence="5">The sequence shown here is derived from an EMBL/GenBank/DDBJ whole genome shotgun (WGS) entry which is preliminary data.</text>
</comment>
<dbReference type="Pfam" id="PF19081">
    <property type="entry name" value="Ig_7"/>
    <property type="match status" value="2"/>
</dbReference>
<dbReference type="EMBL" id="SNYI01000002">
    <property type="protein sequence ID" value="TDQ30828.1"/>
    <property type="molecule type" value="Genomic_DNA"/>
</dbReference>
<evidence type="ECO:0000256" key="1">
    <source>
        <dbReference type="SAM" id="MobiDB-lite"/>
    </source>
</evidence>
<organism evidence="5 6">
    <name type="scientific">Zeaxanthinibacter enoshimensis</name>
    <dbReference type="NCBI Taxonomy" id="392009"/>
    <lineage>
        <taxon>Bacteria</taxon>
        <taxon>Pseudomonadati</taxon>
        <taxon>Bacteroidota</taxon>
        <taxon>Flavobacteriia</taxon>
        <taxon>Flavobacteriales</taxon>
        <taxon>Flavobacteriaceae</taxon>
        <taxon>Zeaxanthinibacter</taxon>
    </lineage>
</organism>
<feature type="region of interest" description="Disordered" evidence="1">
    <location>
        <begin position="349"/>
        <end position="376"/>
    </location>
</feature>
<dbReference type="Pfam" id="PF20009">
    <property type="entry name" value="GEVED"/>
    <property type="match status" value="1"/>
</dbReference>
<accession>A0A4R6TLY3</accession>
<feature type="domain" description="Ig-like" evidence="3">
    <location>
        <begin position="1108"/>
        <end position="1190"/>
    </location>
</feature>
<feature type="region of interest" description="Disordered" evidence="1">
    <location>
        <begin position="996"/>
        <end position="1019"/>
    </location>
</feature>